<dbReference type="GO" id="GO:0005524">
    <property type="term" value="F:ATP binding"/>
    <property type="evidence" value="ECO:0007669"/>
    <property type="project" value="UniProtKB-UniRule"/>
</dbReference>
<protein>
    <recommendedName>
        <fullName evidence="10">tRNA dimethylallyltransferase</fullName>
        <ecNumber evidence="10">2.5.1.75</ecNumber>
    </recommendedName>
    <alternativeName>
        <fullName evidence="10">Dimethylallyl diphosphate:tRNA dimethylallyltransferase</fullName>
        <shortName evidence="10">DMAPP:tRNA dimethylallyltransferase</shortName>
        <shortName evidence="10">DMATase</shortName>
    </alternativeName>
    <alternativeName>
        <fullName evidence="10">Isopentenyl-diphosphate:tRNA isopentenyltransferase</fullName>
        <shortName evidence="10">IPP transferase</shortName>
        <shortName evidence="10">IPPT</shortName>
        <shortName evidence="10">IPTase</shortName>
    </alternativeName>
</protein>
<evidence type="ECO:0000256" key="13">
    <source>
        <dbReference type="RuleBase" id="RU003785"/>
    </source>
</evidence>
<dbReference type="HAMAP" id="MF_00185">
    <property type="entry name" value="IPP_trans"/>
    <property type="match status" value="1"/>
</dbReference>
<evidence type="ECO:0000256" key="11">
    <source>
        <dbReference type="RuleBase" id="RU003783"/>
    </source>
</evidence>
<comment type="cofactor">
    <cofactor evidence="1 10">
        <name>Mg(2+)</name>
        <dbReference type="ChEBI" id="CHEBI:18420"/>
    </cofactor>
</comment>
<evidence type="ECO:0000256" key="3">
    <source>
        <dbReference type="ARBA" id="ARBA00005842"/>
    </source>
</evidence>
<dbReference type="InterPro" id="IPR027417">
    <property type="entry name" value="P-loop_NTPase"/>
</dbReference>
<evidence type="ECO:0000256" key="1">
    <source>
        <dbReference type="ARBA" id="ARBA00001946"/>
    </source>
</evidence>
<dbReference type="PANTHER" id="PTHR11088:SF60">
    <property type="entry name" value="TRNA DIMETHYLALLYLTRANSFERASE"/>
    <property type="match status" value="1"/>
</dbReference>
<dbReference type="GO" id="GO:0052381">
    <property type="term" value="F:tRNA dimethylallyltransferase activity"/>
    <property type="evidence" value="ECO:0007669"/>
    <property type="project" value="UniProtKB-UniRule"/>
</dbReference>
<dbReference type="InterPro" id="IPR039657">
    <property type="entry name" value="Dimethylallyltransferase"/>
</dbReference>
<evidence type="ECO:0000256" key="7">
    <source>
        <dbReference type="ARBA" id="ARBA00022840"/>
    </source>
</evidence>
<dbReference type="EMBL" id="MFUC01000018">
    <property type="protein sequence ID" value="OGI71859.1"/>
    <property type="molecule type" value="Genomic_DNA"/>
</dbReference>
<dbReference type="STRING" id="1801752.A3J61_00755"/>
<dbReference type="EC" id="2.5.1.75" evidence="10"/>
<feature type="site" description="Interaction with substrate tRNA" evidence="10">
    <location>
        <position position="142"/>
    </location>
</feature>
<feature type="binding site" evidence="10">
    <location>
        <begin position="19"/>
        <end position="24"/>
    </location>
    <ligand>
        <name>substrate</name>
    </ligand>
</feature>
<dbReference type="Gene3D" id="3.40.50.300">
    <property type="entry name" value="P-loop containing nucleotide triphosphate hydrolases"/>
    <property type="match status" value="1"/>
</dbReference>
<dbReference type="AlphaFoldDB" id="A0A1F6VQL0"/>
<keyword evidence="8 10" id="KW-0460">Magnesium</keyword>
<evidence type="ECO:0000256" key="6">
    <source>
        <dbReference type="ARBA" id="ARBA00022741"/>
    </source>
</evidence>
<keyword evidence="5 10" id="KW-0819">tRNA processing</keyword>
<reference evidence="14 15" key="1">
    <citation type="journal article" date="2016" name="Nat. Commun.">
        <title>Thousands of microbial genomes shed light on interconnected biogeochemical processes in an aquifer system.</title>
        <authorList>
            <person name="Anantharaman K."/>
            <person name="Brown C.T."/>
            <person name="Hug L.A."/>
            <person name="Sharon I."/>
            <person name="Castelle C.J."/>
            <person name="Probst A.J."/>
            <person name="Thomas B.C."/>
            <person name="Singh A."/>
            <person name="Wilkins M.J."/>
            <person name="Karaoz U."/>
            <person name="Brodie E.L."/>
            <person name="Williams K.H."/>
            <person name="Hubbard S.S."/>
            <person name="Banfield J.F."/>
        </authorList>
    </citation>
    <scope>NUCLEOTIDE SEQUENCE [LARGE SCALE GENOMIC DNA]</scope>
</reference>
<accession>A0A1F6VQL0</accession>
<keyword evidence="7 10" id="KW-0067">ATP-binding</keyword>
<dbReference type="NCBIfam" id="TIGR00174">
    <property type="entry name" value="miaA"/>
    <property type="match status" value="1"/>
</dbReference>
<comment type="caution">
    <text evidence="14">The sequence shown here is derived from an EMBL/GenBank/DDBJ whole genome shotgun (WGS) entry which is preliminary data.</text>
</comment>
<evidence type="ECO:0000313" key="14">
    <source>
        <dbReference type="EMBL" id="OGI71859.1"/>
    </source>
</evidence>
<comment type="caution">
    <text evidence="10">Lacks conserved residue(s) required for the propagation of feature annotation.</text>
</comment>
<dbReference type="PANTHER" id="PTHR11088">
    <property type="entry name" value="TRNA DIMETHYLALLYLTRANSFERASE"/>
    <property type="match status" value="1"/>
</dbReference>
<evidence type="ECO:0000256" key="4">
    <source>
        <dbReference type="ARBA" id="ARBA00022679"/>
    </source>
</evidence>
<dbReference type="Proteomes" id="UP000179686">
    <property type="component" value="Unassembled WGS sequence"/>
</dbReference>
<comment type="catalytic activity">
    <reaction evidence="9 10 11">
        <text>adenosine(37) in tRNA + dimethylallyl diphosphate = N(6)-dimethylallyladenosine(37) in tRNA + diphosphate</text>
        <dbReference type="Rhea" id="RHEA:26482"/>
        <dbReference type="Rhea" id="RHEA-COMP:10162"/>
        <dbReference type="Rhea" id="RHEA-COMP:10375"/>
        <dbReference type="ChEBI" id="CHEBI:33019"/>
        <dbReference type="ChEBI" id="CHEBI:57623"/>
        <dbReference type="ChEBI" id="CHEBI:74411"/>
        <dbReference type="ChEBI" id="CHEBI:74415"/>
        <dbReference type="EC" id="2.5.1.75"/>
    </reaction>
</comment>
<feature type="binding site" evidence="10">
    <location>
        <begin position="17"/>
        <end position="24"/>
    </location>
    <ligand>
        <name>ATP</name>
        <dbReference type="ChEBI" id="CHEBI:30616"/>
    </ligand>
</feature>
<dbReference type="SUPFAM" id="SSF52540">
    <property type="entry name" value="P-loop containing nucleoside triphosphate hydrolases"/>
    <property type="match status" value="1"/>
</dbReference>
<evidence type="ECO:0000256" key="5">
    <source>
        <dbReference type="ARBA" id="ARBA00022694"/>
    </source>
</evidence>
<gene>
    <name evidence="10" type="primary">miaA</name>
    <name evidence="14" type="ORF">A3J61_00755</name>
</gene>
<feature type="site" description="Interaction with substrate tRNA" evidence="10">
    <location>
        <position position="116"/>
    </location>
</feature>
<keyword evidence="4 10" id="KW-0808">Transferase</keyword>
<evidence type="ECO:0000256" key="8">
    <source>
        <dbReference type="ARBA" id="ARBA00022842"/>
    </source>
</evidence>
<dbReference type="InterPro" id="IPR018022">
    <property type="entry name" value="IPT"/>
</dbReference>
<proteinExistence type="inferred from homology"/>
<dbReference type="Gene3D" id="1.10.20.140">
    <property type="match status" value="1"/>
</dbReference>
<comment type="subunit">
    <text evidence="10">Monomer.</text>
</comment>
<dbReference type="Pfam" id="PF01715">
    <property type="entry name" value="IPPT"/>
    <property type="match status" value="1"/>
</dbReference>
<dbReference type="GO" id="GO:0006400">
    <property type="term" value="P:tRNA modification"/>
    <property type="evidence" value="ECO:0007669"/>
    <property type="project" value="TreeGrafter"/>
</dbReference>
<organism evidence="14 15">
    <name type="scientific">Candidatus Nomurabacteria bacterium RIFCSPHIGHO2_02_FULL_38_15</name>
    <dbReference type="NCBI Taxonomy" id="1801752"/>
    <lineage>
        <taxon>Bacteria</taxon>
        <taxon>Candidatus Nomuraibacteriota</taxon>
    </lineage>
</organism>
<evidence type="ECO:0000256" key="9">
    <source>
        <dbReference type="ARBA" id="ARBA00049563"/>
    </source>
</evidence>
<name>A0A1F6VQL0_9BACT</name>
<feature type="region of interest" description="Interaction with substrate tRNA" evidence="10">
    <location>
        <begin position="45"/>
        <end position="48"/>
    </location>
</feature>
<comment type="similarity">
    <text evidence="3 10 13">Belongs to the IPP transferase family.</text>
</comment>
<evidence type="ECO:0000256" key="2">
    <source>
        <dbReference type="ARBA" id="ARBA00003213"/>
    </source>
</evidence>
<keyword evidence="6 10" id="KW-0547">Nucleotide-binding</keyword>
<sequence length="294" mass="33184">MVQKNPKIKQKIIVIYGPTSSGKSDYAVKLALEIGKDKAKIISADSRQVYKELNLLSGKVTKAEMLGVKHHMLSIVSLVNIKNADFYSASDYANSASQIVLGILESGKTPIVCGGTGFYIQALVNKLNNTSLPEVPPNKKLREKLNKLNTTELFEILKNKDAIRAKSIDSKNKVRLIRALEIIETLGMVPVQGSTLHKNKYEIEWVRLDLDNTGLKNKIEKRLAERISLGMLDEAQKVYKLIGSEKMQALGLECKYSAMFIEGEINLEELKTILPTKIWQYAKRQRTWFKKQFN</sequence>
<evidence type="ECO:0000313" key="15">
    <source>
        <dbReference type="Proteomes" id="UP000179686"/>
    </source>
</evidence>
<comment type="function">
    <text evidence="2 10 12">Catalyzes the transfer of a dimethylallyl group onto the adenine at position 37 in tRNAs that read codons beginning with uridine, leading to the formation of N6-(dimethylallyl)adenosine (i(6)A).</text>
</comment>
<evidence type="ECO:0000256" key="12">
    <source>
        <dbReference type="RuleBase" id="RU003784"/>
    </source>
</evidence>
<evidence type="ECO:0000256" key="10">
    <source>
        <dbReference type="HAMAP-Rule" id="MF_00185"/>
    </source>
</evidence>